<dbReference type="AlphaFoldDB" id="A0A8S1AD36"/>
<name>A0A8S1AD36_ARCPL</name>
<proteinExistence type="predicted"/>
<evidence type="ECO:0000256" key="1">
    <source>
        <dbReference type="SAM" id="MobiDB-lite"/>
    </source>
</evidence>
<gene>
    <name evidence="3" type="ORF">APLA_LOCUS9995</name>
</gene>
<evidence type="ECO:0000256" key="2">
    <source>
        <dbReference type="SAM" id="SignalP"/>
    </source>
</evidence>
<dbReference type="OrthoDB" id="2423701at2759"/>
<comment type="caution">
    <text evidence="3">The sequence shown here is derived from an EMBL/GenBank/DDBJ whole genome shotgun (WGS) entry which is preliminary data.</text>
</comment>
<reference evidence="3 4" key="1">
    <citation type="submission" date="2020-04" db="EMBL/GenBank/DDBJ databases">
        <authorList>
            <person name="Wallbank WR R."/>
            <person name="Pardo Diaz C."/>
            <person name="Kozak K."/>
            <person name="Martin S."/>
            <person name="Jiggins C."/>
            <person name="Moest M."/>
            <person name="Warren A I."/>
            <person name="Byers J.R.P. K."/>
            <person name="Montejo-Kovacevich G."/>
            <person name="Yen C E."/>
        </authorList>
    </citation>
    <scope>NUCLEOTIDE SEQUENCE [LARGE SCALE GENOMIC DNA]</scope>
</reference>
<evidence type="ECO:0000313" key="4">
    <source>
        <dbReference type="Proteomes" id="UP000494256"/>
    </source>
</evidence>
<feature type="region of interest" description="Disordered" evidence="1">
    <location>
        <begin position="210"/>
        <end position="245"/>
    </location>
</feature>
<evidence type="ECO:0000313" key="3">
    <source>
        <dbReference type="EMBL" id="CAB3242477.1"/>
    </source>
</evidence>
<dbReference type="Proteomes" id="UP000494256">
    <property type="component" value="Unassembled WGS sequence"/>
</dbReference>
<keyword evidence="2" id="KW-0732">Signal</keyword>
<organism evidence="3 4">
    <name type="scientific">Arctia plantaginis</name>
    <name type="common">Wood tiger moth</name>
    <name type="synonym">Phalaena plantaginis</name>
    <dbReference type="NCBI Taxonomy" id="874455"/>
    <lineage>
        <taxon>Eukaryota</taxon>
        <taxon>Metazoa</taxon>
        <taxon>Ecdysozoa</taxon>
        <taxon>Arthropoda</taxon>
        <taxon>Hexapoda</taxon>
        <taxon>Insecta</taxon>
        <taxon>Pterygota</taxon>
        <taxon>Neoptera</taxon>
        <taxon>Endopterygota</taxon>
        <taxon>Lepidoptera</taxon>
        <taxon>Glossata</taxon>
        <taxon>Ditrysia</taxon>
        <taxon>Noctuoidea</taxon>
        <taxon>Erebidae</taxon>
        <taxon>Arctiinae</taxon>
        <taxon>Arctia</taxon>
    </lineage>
</organism>
<sequence>MELIILACAFAAYPLVISGAPTYTESEETQLAKQYSEDYQYLREPRSKIPLQYVTPCAAAAAAAAALHRPSYVSPYNYNMNRFQPSQYGYGVPHYRSVEEQMAEPEMLLFSDTDQIQHDQAMMMDHNPMARFGAALPPISPVSSGYALNGPALTSVSGPAYGIFPNANVGGCDVPLLFSCSPSISSGRIVESRGHISPVTGNSYRLAEEQRHLEQSIQEPLESQEKMEKQTNPVHKTSHLQQTRA</sequence>
<dbReference type="EMBL" id="CADEBD010000312">
    <property type="protein sequence ID" value="CAB3242477.1"/>
    <property type="molecule type" value="Genomic_DNA"/>
</dbReference>
<accession>A0A8S1AD36</accession>
<protein>
    <submittedName>
        <fullName evidence="3">Uncharacterized protein</fullName>
    </submittedName>
</protein>
<feature type="chain" id="PRO_5035802261" evidence="2">
    <location>
        <begin position="20"/>
        <end position="245"/>
    </location>
</feature>
<feature type="signal peptide" evidence="2">
    <location>
        <begin position="1"/>
        <end position="19"/>
    </location>
</feature>
<feature type="compositionally biased region" description="Polar residues" evidence="1">
    <location>
        <begin position="230"/>
        <end position="245"/>
    </location>
</feature>